<comment type="caution">
    <text evidence="8">The sequence shown here is derived from an EMBL/GenBank/DDBJ whole genome shotgun (WGS) entry which is preliminary data.</text>
</comment>
<feature type="domain" description="Zn(2)-C6 fungal-type" evidence="7">
    <location>
        <begin position="15"/>
        <end position="49"/>
    </location>
</feature>
<dbReference type="SUPFAM" id="SSF57701">
    <property type="entry name" value="Zn2/Cys6 DNA-binding domain"/>
    <property type="match status" value="1"/>
</dbReference>
<keyword evidence="2" id="KW-0479">Metal-binding</keyword>
<dbReference type="OrthoDB" id="2114327at2759"/>
<dbReference type="PROSITE" id="PS00463">
    <property type="entry name" value="ZN2_CY6_FUNGAL_1"/>
    <property type="match status" value="1"/>
</dbReference>
<sequence length="625" mass="71076">MQSSSSSLIYIRYHACYRCRRQKKRCKPGPESAPACERCVRLGDTSCKYQEIPATAPENLHTARSSHDSSSPGLSIESQKPIHSISVLDHVLTVSDTSLMEQMEFLEWTVEDPDLMPTVFDWQLVHNDLTKNGTALPISFSLDGDSFLRTFFSQPAALRLTRCAMAAYTAIPPLAETVALSYYKRARKAVLQAIDKPTLQNVMAFYFINLFAQWNGQPAIGRPFFRAALDMLLLLQLDVDPDDSPWLFHLNLSDRQKEERRRVFWCCYWFLSVDQATTSDAVQIQLLTNRIQPPRPMEGIFKSFMLETCKTYSFIAEIRRHHLKIPTSIDEILDSESCMTLNSHLIELHQELPVDSLLIAEQAEVLTPTDYDRFIKQLTLIPKENITHVLTLNLNALAGICMVHRLKLYLSMLKSFNPQLLITKTASLVSSAITQSLDAAHRISCLLVFYLDIVEGSARDRLSPEQRIHFTPQLVVSQLNVYPLFEAMIIFWFILCRMDPVWQPLVVINAMAVKDRLIGIVAFVKRVFAVEKNTPGTMTPILTCMEAMMSEIENIYESPGRSSYKVQELELGMRVMALDGEESRECGETQEPCAFLGLLGVEVAGGIRWKGKSEEAWRLFWKLNS</sequence>
<evidence type="ECO:0000256" key="2">
    <source>
        <dbReference type="ARBA" id="ARBA00022723"/>
    </source>
</evidence>
<dbReference type="Proteomes" id="UP000193642">
    <property type="component" value="Unassembled WGS sequence"/>
</dbReference>
<dbReference type="AlphaFoldDB" id="A0A1Y2CCV0"/>
<feature type="region of interest" description="Disordered" evidence="6">
    <location>
        <begin position="58"/>
        <end position="77"/>
    </location>
</feature>
<dbReference type="GO" id="GO:0005634">
    <property type="term" value="C:nucleus"/>
    <property type="evidence" value="ECO:0007669"/>
    <property type="project" value="UniProtKB-SubCell"/>
</dbReference>
<evidence type="ECO:0000256" key="6">
    <source>
        <dbReference type="SAM" id="MobiDB-lite"/>
    </source>
</evidence>
<evidence type="ECO:0000313" key="9">
    <source>
        <dbReference type="Proteomes" id="UP000193642"/>
    </source>
</evidence>
<keyword evidence="3" id="KW-0805">Transcription regulation</keyword>
<keyword evidence="5" id="KW-0539">Nucleus</keyword>
<gene>
    <name evidence="8" type="ORF">BCR33DRAFT_784924</name>
</gene>
<dbReference type="InterPro" id="IPR036864">
    <property type="entry name" value="Zn2-C6_fun-type_DNA-bd_sf"/>
</dbReference>
<dbReference type="InterPro" id="IPR007219">
    <property type="entry name" value="XnlR_reg_dom"/>
</dbReference>
<keyword evidence="4" id="KW-0804">Transcription</keyword>
<evidence type="ECO:0000259" key="7">
    <source>
        <dbReference type="PROSITE" id="PS50048"/>
    </source>
</evidence>
<dbReference type="PANTHER" id="PTHR47338:SF5">
    <property type="entry name" value="ZN(II)2CYS6 TRANSCRIPTION FACTOR (EUROFUNG)"/>
    <property type="match status" value="1"/>
</dbReference>
<dbReference type="Pfam" id="PF04082">
    <property type="entry name" value="Fungal_trans"/>
    <property type="match status" value="1"/>
</dbReference>
<dbReference type="GO" id="GO:0008270">
    <property type="term" value="F:zinc ion binding"/>
    <property type="evidence" value="ECO:0007669"/>
    <property type="project" value="InterPro"/>
</dbReference>
<evidence type="ECO:0000313" key="8">
    <source>
        <dbReference type="EMBL" id="ORY44869.1"/>
    </source>
</evidence>
<protein>
    <recommendedName>
        <fullName evidence="7">Zn(2)-C6 fungal-type domain-containing protein</fullName>
    </recommendedName>
</protein>
<evidence type="ECO:0000256" key="5">
    <source>
        <dbReference type="ARBA" id="ARBA00023242"/>
    </source>
</evidence>
<dbReference type="CDD" id="cd00067">
    <property type="entry name" value="GAL4"/>
    <property type="match status" value="1"/>
</dbReference>
<dbReference type="GO" id="GO:0006351">
    <property type="term" value="P:DNA-templated transcription"/>
    <property type="evidence" value="ECO:0007669"/>
    <property type="project" value="InterPro"/>
</dbReference>
<dbReference type="InterPro" id="IPR050815">
    <property type="entry name" value="TF_fung"/>
</dbReference>
<reference evidence="8 9" key="1">
    <citation type="submission" date="2016-07" db="EMBL/GenBank/DDBJ databases">
        <title>Pervasive Adenine N6-methylation of Active Genes in Fungi.</title>
        <authorList>
            <consortium name="DOE Joint Genome Institute"/>
            <person name="Mondo S.J."/>
            <person name="Dannebaum R.O."/>
            <person name="Kuo R.C."/>
            <person name="Labutti K."/>
            <person name="Haridas S."/>
            <person name="Kuo A."/>
            <person name="Salamov A."/>
            <person name="Ahrendt S.R."/>
            <person name="Lipzen A."/>
            <person name="Sullivan W."/>
            <person name="Andreopoulos W.B."/>
            <person name="Clum A."/>
            <person name="Lindquist E."/>
            <person name="Daum C."/>
            <person name="Ramamoorthy G.K."/>
            <person name="Gryganskyi A."/>
            <person name="Culley D."/>
            <person name="Magnuson J.K."/>
            <person name="James T.Y."/>
            <person name="O'Malley M.A."/>
            <person name="Stajich J.E."/>
            <person name="Spatafora J.W."/>
            <person name="Visel A."/>
            <person name="Grigoriev I.V."/>
        </authorList>
    </citation>
    <scope>NUCLEOTIDE SEQUENCE [LARGE SCALE GENOMIC DNA]</scope>
    <source>
        <strain evidence="8 9">JEL800</strain>
    </source>
</reference>
<dbReference type="CDD" id="cd12148">
    <property type="entry name" value="fungal_TF_MHR"/>
    <property type="match status" value="1"/>
</dbReference>
<dbReference type="Gene3D" id="4.10.240.10">
    <property type="entry name" value="Zn(2)-C6 fungal-type DNA-binding domain"/>
    <property type="match status" value="1"/>
</dbReference>
<evidence type="ECO:0000256" key="4">
    <source>
        <dbReference type="ARBA" id="ARBA00023163"/>
    </source>
</evidence>
<dbReference type="GO" id="GO:0000981">
    <property type="term" value="F:DNA-binding transcription factor activity, RNA polymerase II-specific"/>
    <property type="evidence" value="ECO:0007669"/>
    <property type="project" value="InterPro"/>
</dbReference>
<dbReference type="GO" id="GO:0003677">
    <property type="term" value="F:DNA binding"/>
    <property type="evidence" value="ECO:0007669"/>
    <property type="project" value="InterPro"/>
</dbReference>
<dbReference type="InterPro" id="IPR001138">
    <property type="entry name" value="Zn2Cys6_DnaBD"/>
</dbReference>
<feature type="compositionally biased region" description="Polar residues" evidence="6">
    <location>
        <begin position="68"/>
        <end position="77"/>
    </location>
</feature>
<dbReference type="EMBL" id="MCGO01000021">
    <property type="protein sequence ID" value="ORY44869.1"/>
    <property type="molecule type" value="Genomic_DNA"/>
</dbReference>
<keyword evidence="9" id="KW-1185">Reference proteome</keyword>
<evidence type="ECO:0000256" key="3">
    <source>
        <dbReference type="ARBA" id="ARBA00023015"/>
    </source>
</evidence>
<comment type="subcellular location">
    <subcellularLocation>
        <location evidence="1">Nucleus</location>
    </subcellularLocation>
</comment>
<name>A0A1Y2CCV0_9FUNG</name>
<organism evidence="8 9">
    <name type="scientific">Rhizoclosmatium globosum</name>
    <dbReference type="NCBI Taxonomy" id="329046"/>
    <lineage>
        <taxon>Eukaryota</taxon>
        <taxon>Fungi</taxon>
        <taxon>Fungi incertae sedis</taxon>
        <taxon>Chytridiomycota</taxon>
        <taxon>Chytridiomycota incertae sedis</taxon>
        <taxon>Chytridiomycetes</taxon>
        <taxon>Chytridiales</taxon>
        <taxon>Chytriomycetaceae</taxon>
        <taxon>Rhizoclosmatium</taxon>
    </lineage>
</organism>
<dbReference type="PROSITE" id="PS50048">
    <property type="entry name" value="ZN2_CY6_FUNGAL_2"/>
    <property type="match status" value="1"/>
</dbReference>
<dbReference type="Pfam" id="PF00172">
    <property type="entry name" value="Zn_clus"/>
    <property type="match status" value="1"/>
</dbReference>
<evidence type="ECO:0000256" key="1">
    <source>
        <dbReference type="ARBA" id="ARBA00004123"/>
    </source>
</evidence>
<proteinExistence type="predicted"/>
<dbReference type="PANTHER" id="PTHR47338">
    <property type="entry name" value="ZN(II)2CYS6 TRANSCRIPTION FACTOR (EUROFUNG)-RELATED"/>
    <property type="match status" value="1"/>
</dbReference>
<accession>A0A1Y2CCV0</accession>